<dbReference type="OrthoDB" id="2523927at2759"/>
<dbReference type="STRING" id="181874.A0A409YZA3"/>
<evidence type="ECO:0000259" key="1">
    <source>
        <dbReference type="PROSITE" id="PS50011"/>
    </source>
</evidence>
<comment type="caution">
    <text evidence="2">The sequence shown here is derived from an EMBL/GenBank/DDBJ whole genome shotgun (WGS) entry which is preliminary data.</text>
</comment>
<dbReference type="InterPro" id="IPR000719">
    <property type="entry name" value="Prot_kinase_dom"/>
</dbReference>
<dbReference type="GO" id="GO:0004672">
    <property type="term" value="F:protein kinase activity"/>
    <property type="evidence" value="ECO:0007669"/>
    <property type="project" value="InterPro"/>
</dbReference>
<dbReference type="PROSITE" id="PS00108">
    <property type="entry name" value="PROTEIN_KINASE_ST"/>
    <property type="match status" value="1"/>
</dbReference>
<dbReference type="InParanoid" id="A0A409YZA3"/>
<gene>
    <name evidence="2" type="ORF">CVT24_002456</name>
</gene>
<dbReference type="InterPro" id="IPR008271">
    <property type="entry name" value="Ser/Thr_kinase_AS"/>
</dbReference>
<evidence type="ECO:0000313" key="2">
    <source>
        <dbReference type="EMBL" id="PPR08298.1"/>
    </source>
</evidence>
<dbReference type="EMBL" id="NHTK01000024">
    <property type="protein sequence ID" value="PPR08298.1"/>
    <property type="molecule type" value="Genomic_DNA"/>
</dbReference>
<name>A0A409YZA3_9AGAR</name>
<dbReference type="Gene3D" id="1.10.510.10">
    <property type="entry name" value="Transferase(Phosphotransferase) domain 1"/>
    <property type="match status" value="1"/>
</dbReference>
<feature type="domain" description="Protein kinase" evidence="1">
    <location>
        <begin position="462"/>
        <end position="673"/>
    </location>
</feature>
<proteinExistence type="predicted"/>
<organism evidence="2 3">
    <name type="scientific">Panaeolus cyanescens</name>
    <dbReference type="NCBI Taxonomy" id="181874"/>
    <lineage>
        <taxon>Eukaryota</taxon>
        <taxon>Fungi</taxon>
        <taxon>Dikarya</taxon>
        <taxon>Basidiomycota</taxon>
        <taxon>Agaricomycotina</taxon>
        <taxon>Agaricomycetes</taxon>
        <taxon>Agaricomycetidae</taxon>
        <taxon>Agaricales</taxon>
        <taxon>Agaricineae</taxon>
        <taxon>Galeropsidaceae</taxon>
        <taxon>Panaeolus</taxon>
    </lineage>
</organism>
<dbReference type="Pfam" id="PF00069">
    <property type="entry name" value="Pkinase"/>
    <property type="match status" value="1"/>
</dbReference>
<protein>
    <recommendedName>
        <fullName evidence="1">Protein kinase domain-containing protein</fullName>
    </recommendedName>
</protein>
<dbReference type="SMART" id="SM00220">
    <property type="entry name" value="S_TKc"/>
    <property type="match status" value="1"/>
</dbReference>
<dbReference type="PROSITE" id="PS50011">
    <property type="entry name" value="PROTEIN_KINASE_DOM"/>
    <property type="match status" value="1"/>
</dbReference>
<dbReference type="SUPFAM" id="SSF56112">
    <property type="entry name" value="Protein kinase-like (PK-like)"/>
    <property type="match status" value="1"/>
</dbReference>
<dbReference type="InterPro" id="IPR011009">
    <property type="entry name" value="Kinase-like_dom_sf"/>
</dbReference>
<dbReference type="Proteomes" id="UP000284842">
    <property type="component" value="Unassembled WGS sequence"/>
</dbReference>
<dbReference type="GO" id="GO:0005524">
    <property type="term" value="F:ATP binding"/>
    <property type="evidence" value="ECO:0007669"/>
    <property type="project" value="InterPro"/>
</dbReference>
<evidence type="ECO:0000313" key="3">
    <source>
        <dbReference type="Proteomes" id="UP000284842"/>
    </source>
</evidence>
<accession>A0A409YZA3</accession>
<dbReference type="AlphaFoldDB" id="A0A409YZA3"/>
<keyword evidence="3" id="KW-1185">Reference proteome</keyword>
<reference evidence="2 3" key="1">
    <citation type="journal article" date="2018" name="Evol. Lett.">
        <title>Horizontal gene cluster transfer increased hallucinogenic mushroom diversity.</title>
        <authorList>
            <person name="Reynolds H.T."/>
            <person name="Vijayakumar V."/>
            <person name="Gluck-Thaler E."/>
            <person name="Korotkin H.B."/>
            <person name="Matheny P.B."/>
            <person name="Slot J.C."/>
        </authorList>
    </citation>
    <scope>NUCLEOTIDE SEQUENCE [LARGE SCALE GENOMIC DNA]</scope>
    <source>
        <strain evidence="2 3">2629</strain>
    </source>
</reference>
<sequence length="673" mass="75725">MTSIVQEWVESLALPDSLFKTYFQAILAAQKRKKYLLREAMKLGFLPEMMTSGPPLRLQDRHLAEELLPNQIIYAPTLLEDMRKEFCVQFEQFITLHGTPKRGRSIFPETILRGIVVDAPVSVYQGYISSIGKASLQYASRMHVMPSVNEWPLAFRIYTKDYAQPFVFEAHVGVSPGPPASHTSAFGMEFINPEVRDQLESLRGKDIELGALTFYPPTPDGEFILDKLDGSDFKWTIAHTDGYFSPENTSKYAQSRDWKHAFWNKYVLPQTKPSKPSANMRRKKEKKNVWIPNTSGSRASNYKPNINHFIQRAWTVAVEKDCTFILISCGTKERIGIRHRATNTLLLSDIIDPFGEMYGITHLAFFSAMVRDILNREVLTSPSALTVPDCLPSHRDPDPELLDKELARRPVILLSFNIGVFRSPSPSAFLRKGPSCAPLPFSPSFQEQKSGRKCHINNSIALELTELVGIGAQGLIYRAVARLPSDTDSTLEAQVIVKVGQSILDYADIKKEYKAYRTLAENNVSEGILKVYGLFEDPETGMLLIVMQDGGKCFVDGRTKLLTDSQFKILSRAIQAINAAGILHNDVKCNNLLLDAQGNPYIIDFGLAEFTSQFYVEDSVGDVEGSYPGNATAHALQVVEEEAAKAKIRSYDLQSIEDIYLGWHYPNRRYPRC</sequence>